<reference evidence="9 10" key="1">
    <citation type="submission" date="2019-10" db="EMBL/GenBank/DDBJ databases">
        <authorList>
            <person name="Dong K."/>
        </authorList>
    </citation>
    <scope>NUCLEOTIDE SEQUENCE [LARGE SCALE GENOMIC DNA]</scope>
    <source>
        <strain evidence="9 10">DSM 28960</strain>
    </source>
</reference>
<evidence type="ECO:0000256" key="5">
    <source>
        <dbReference type="ARBA" id="ARBA00022692"/>
    </source>
</evidence>
<comment type="subcellular location">
    <subcellularLocation>
        <location evidence="1 8">Cell membrane</location>
        <topology evidence="1 8">Multi-pass membrane protein</topology>
    </subcellularLocation>
</comment>
<dbReference type="InterPro" id="IPR052017">
    <property type="entry name" value="TSUP"/>
</dbReference>
<feature type="transmembrane region" description="Helical" evidence="8">
    <location>
        <begin position="139"/>
        <end position="165"/>
    </location>
</feature>
<keyword evidence="7 8" id="KW-0472">Membrane</keyword>
<feature type="transmembrane region" description="Helical" evidence="8">
    <location>
        <begin position="72"/>
        <end position="94"/>
    </location>
</feature>
<keyword evidence="4 8" id="KW-1003">Cell membrane</keyword>
<keyword evidence="3" id="KW-0813">Transport</keyword>
<dbReference type="RefSeq" id="WP_153494678.1">
    <property type="nucleotide sequence ID" value="NZ_CAXYUY010000005.1"/>
</dbReference>
<evidence type="ECO:0000256" key="2">
    <source>
        <dbReference type="ARBA" id="ARBA00009142"/>
    </source>
</evidence>
<dbReference type="OrthoDB" id="2329556at2"/>
<dbReference type="Pfam" id="PF01925">
    <property type="entry name" value="TauE"/>
    <property type="match status" value="1"/>
</dbReference>
<dbReference type="GO" id="GO:0005886">
    <property type="term" value="C:plasma membrane"/>
    <property type="evidence" value="ECO:0007669"/>
    <property type="project" value="UniProtKB-SubCell"/>
</dbReference>
<dbReference type="AlphaFoldDB" id="A0A7X1Z6G7"/>
<dbReference type="PANTHER" id="PTHR30269:SF0">
    <property type="entry name" value="MEMBRANE TRANSPORTER PROTEIN YFCA-RELATED"/>
    <property type="match status" value="1"/>
</dbReference>
<dbReference type="Proteomes" id="UP000439550">
    <property type="component" value="Unassembled WGS sequence"/>
</dbReference>
<evidence type="ECO:0000256" key="1">
    <source>
        <dbReference type="ARBA" id="ARBA00004651"/>
    </source>
</evidence>
<keyword evidence="5 8" id="KW-0812">Transmembrane</keyword>
<evidence type="ECO:0000313" key="9">
    <source>
        <dbReference type="EMBL" id="MQW38473.1"/>
    </source>
</evidence>
<organism evidence="9 10">
    <name type="scientific">Lactococcus hircilactis</name>
    <dbReference type="NCBI Taxonomy" id="1494462"/>
    <lineage>
        <taxon>Bacteria</taxon>
        <taxon>Bacillati</taxon>
        <taxon>Bacillota</taxon>
        <taxon>Bacilli</taxon>
        <taxon>Lactobacillales</taxon>
        <taxon>Streptococcaceae</taxon>
        <taxon>Lactococcus</taxon>
    </lineage>
</organism>
<dbReference type="InterPro" id="IPR002781">
    <property type="entry name" value="TM_pro_TauE-like"/>
</dbReference>
<protein>
    <recommendedName>
        <fullName evidence="8">Probable membrane transporter protein</fullName>
    </recommendedName>
</protein>
<accession>A0A7X1Z6G7</accession>
<comment type="caution">
    <text evidence="9">The sequence shown here is derived from an EMBL/GenBank/DDBJ whole genome shotgun (WGS) entry which is preliminary data.</text>
</comment>
<proteinExistence type="inferred from homology"/>
<evidence type="ECO:0000313" key="10">
    <source>
        <dbReference type="Proteomes" id="UP000439550"/>
    </source>
</evidence>
<evidence type="ECO:0000256" key="8">
    <source>
        <dbReference type="RuleBase" id="RU363041"/>
    </source>
</evidence>
<dbReference type="PANTHER" id="PTHR30269">
    <property type="entry name" value="TRANSMEMBRANE PROTEIN YFCA"/>
    <property type="match status" value="1"/>
</dbReference>
<sequence>MIFFSILFIAGIFAGILASVTGMASLVSYPILLSMGLPPLVANVTNTAALIFSGVGSTLSSKKELKNNRSDLYWIIPLAMLGSLLGCFLLLCFPSKIFEKVSPFMIAFVALFLILQPSFVKSKDERTSAVPVNKGGLTILLIFLIGTYSGYFGAASGVFMILVFSMTKGISLVVANAIKNITMGLTNLTATLVYIFYGNINWKYAIPMGAGFMIGGYIGSIIARHLPKKILRILISVGAFILAIYMYHKAF</sequence>
<dbReference type="EMBL" id="WITJ01000001">
    <property type="protein sequence ID" value="MQW38473.1"/>
    <property type="molecule type" value="Genomic_DNA"/>
</dbReference>
<gene>
    <name evidence="9" type="ORF">GHI93_00720</name>
</gene>
<feature type="transmembrane region" description="Helical" evidence="8">
    <location>
        <begin position="177"/>
        <end position="198"/>
    </location>
</feature>
<feature type="transmembrane region" description="Helical" evidence="8">
    <location>
        <begin position="6"/>
        <end position="33"/>
    </location>
</feature>
<feature type="transmembrane region" description="Helical" evidence="8">
    <location>
        <begin position="230"/>
        <end position="248"/>
    </location>
</feature>
<keyword evidence="10" id="KW-1185">Reference proteome</keyword>
<evidence type="ECO:0000256" key="6">
    <source>
        <dbReference type="ARBA" id="ARBA00022989"/>
    </source>
</evidence>
<comment type="similarity">
    <text evidence="2 8">Belongs to the 4-toluene sulfonate uptake permease (TSUP) (TC 2.A.102) family.</text>
</comment>
<keyword evidence="6 8" id="KW-1133">Transmembrane helix</keyword>
<feature type="transmembrane region" description="Helical" evidence="8">
    <location>
        <begin position="204"/>
        <end position="223"/>
    </location>
</feature>
<feature type="transmembrane region" description="Helical" evidence="8">
    <location>
        <begin position="101"/>
        <end position="119"/>
    </location>
</feature>
<evidence type="ECO:0000256" key="7">
    <source>
        <dbReference type="ARBA" id="ARBA00023136"/>
    </source>
</evidence>
<evidence type="ECO:0000256" key="4">
    <source>
        <dbReference type="ARBA" id="ARBA00022475"/>
    </source>
</evidence>
<evidence type="ECO:0000256" key="3">
    <source>
        <dbReference type="ARBA" id="ARBA00022448"/>
    </source>
</evidence>
<name>A0A7X1Z6G7_9LACT</name>